<organism evidence="2 3">
    <name type="scientific">Amycolatopsis alba DSM 44262</name>
    <dbReference type="NCBI Taxonomy" id="1125972"/>
    <lineage>
        <taxon>Bacteria</taxon>
        <taxon>Bacillati</taxon>
        <taxon>Actinomycetota</taxon>
        <taxon>Actinomycetes</taxon>
        <taxon>Pseudonocardiales</taxon>
        <taxon>Pseudonocardiaceae</taxon>
        <taxon>Amycolatopsis</taxon>
    </lineage>
</organism>
<feature type="compositionally biased region" description="Basic and acidic residues" evidence="1">
    <location>
        <begin position="59"/>
        <end position="74"/>
    </location>
</feature>
<dbReference type="RefSeq" id="WP_020635515.1">
    <property type="nucleotide sequence ID" value="NZ_KB913032.1"/>
</dbReference>
<evidence type="ECO:0008006" key="4">
    <source>
        <dbReference type="Google" id="ProtNLM"/>
    </source>
</evidence>
<reference evidence="2 3" key="1">
    <citation type="submission" date="2017-07" db="EMBL/GenBank/DDBJ databases">
        <title>Amycolatopsis alba DSM 44262 Genome sequencing and assembly.</title>
        <authorList>
            <person name="Kaur N."/>
            <person name="Mayilraj S."/>
        </authorList>
    </citation>
    <scope>NUCLEOTIDE SEQUENCE [LARGE SCALE GENOMIC DNA]</scope>
    <source>
        <strain evidence="2 3">DSM 44262</strain>
    </source>
</reference>
<evidence type="ECO:0000256" key="1">
    <source>
        <dbReference type="SAM" id="MobiDB-lite"/>
    </source>
</evidence>
<dbReference type="EMBL" id="NMQU01000104">
    <property type="protein sequence ID" value="OXM45329.1"/>
    <property type="molecule type" value="Genomic_DNA"/>
</dbReference>
<keyword evidence="3" id="KW-1185">Reference proteome</keyword>
<sequence>MAPDRADMDIDVIEPIMQGIVALANAMSEDWQNIQRAITANEPGIGQDRLARAFRTRYDGGTEKPTDFDPKSHDPGAAVTRNGASQAIADFGSSGNGGLAAVQVYAAADQAAANGFPR</sequence>
<comment type="caution">
    <text evidence="2">The sequence shown here is derived from an EMBL/GenBank/DDBJ whole genome shotgun (WGS) entry which is preliminary data.</text>
</comment>
<accession>A0A229RFR8</accession>
<evidence type="ECO:0000313" key="3">
    <source>
        <dbReference type="Proteomes" id="UP000215563"/>
    </source>
</evidence>
<name>A0A229RFR8_AMYAL</name>
<protein>
    <recommendedName>
        <fullName evidence="4">PE domain-containing protein</fullName>
    </recommendedName>
</protein>
<proteinExistence type="predicted"/>
<dbReference type="OrthoDB" id="3628278at2"/>
<feature type="region of interest" description="Disordered" evidence="1">
    <location>
        <begin position="59"/>
        <end position="81"/>
    </location>
</feature>
<dbReference type="Proteomes" id="UP000215563">
    <property type="component" value="Unassembled WGS sequence"/>
</dbReference>
<gene>
    <name evidence="2" type="ORF">CFP75_30695</name>
</gene>
<dbReference type="AlphaFoldDB" id="A0A229RFR8"/>
<evidence type="ECO:0000313" key="2">
    <source>
        <dbReference type="EMBL" id="OXM45329.1"/>
    </source>
</evidence>